<comment type="caution">
    <text evidence="2">The sequence shown here is derived from an EMBL/GenBank/DDBJ whole genome shotgun (WGS) entry which is preliminary data.</text>
</comment>
<gene>
    <name evidence="2" type="ORF">J2S01_001269</name>
</gene>
<organism evidence="2 3">
    <name type="scientific">Pectinatus haikarae</name>
    <dbReference type="NCBI Taxonomy" id="349096"/>
    <lineage>
        <taxon>Bacteria</taxon>
        <taxon>Bacillati</taxon>
        <taxon>Bacillota</taxon>
        <taxon>Negativicutes</taxon>
        <taxon>Selenomonadales</taxon>
        <taxon>Selenomonadaceae</taxon>
        <taxon>Pectinatus</taxon>
    </lineage>
</organism>
<evidence type="ECO:0000313" key="3">
    <source>
        <dbReference type="Proteomes" id="UP001239167"/>
    </source>
</evidence>
<evidence type="ECO:0000313" key="2">
    <source>
        <dbReference type="EMBL" id="MDQ0203553.1"/>
    </source>
</evidence>
<dbReference type="Pfam" id="PF04307">
    <property type="entry name" value="YdjM"/>
    <property type="match status" value="1"/>
</dbReference>
<feature type="transmembrane region" description="Helical" evidence="1">
    <location>
        <begin position="58"/>
        <end position="79"/>
    </location>
</feature>
<dbReference type="RefSeq" id="WP_196604333.1">
    <property type="nucleotide sequence ID" value="NZ_CP116940.1"/>
</dbReference>
<dbReference type="Proteomes" id="UP001239167">
    <property type="component" value="Unassembled WGS sequence"/>
</dbReference>
<sequence>MKWINHMMVTGTIVYAVTADPLLAVYSIAGSVLPDRLEGKPPQNKKDYWRWRKKHRTWTHWPVPYLLLIVLILLLHRFGLIDSSLWHLALIPLFVLTGSLLHIIEDALCGKVPLISYNKKIGLKIFTVDSFGEYFFSISLIVILLLYRGGSQILNN</sequence>
<reference evidence="2 3" key="1">
    <citation type="submission" date="2023-07" db="EMBL/GenBank/DDBJ databases">
        <title>Genomic Encyclopedia of Type Strains, Phase IV (KMG-IV): sequencing the most valuable type-strain genomes for metagenomic binning, comparative biology and taxonomic classification.</title>
        <authorList>
            <person name="Goeker M."/>
        </authorList>
    </citation>
    <scope>NUCLEOTIDE SEQUENCE [LARGE SCALE GENOMIC DNA]</scope>
    <source>
        <strain evidence="2 3">DSM 16980</strain>
    </source>
</reference>
<dbReference type="InterPro" id="IPR007404">
    <property type="entry name" value="YdjM-like"/>
</dbReference>
<keyword evidence="1" id="KW-0812">Transmembrane</keyword>
<protein>
    <submittedName>
        <fullName evidence="2">Inner membrane protein</fullName>
    </submittedName>
</protein>
<name>A0ABT9Y6V3_9FIRM</name>
<keyword evidence="1" id="KW-1133">Transmembrane helix</keyword>
<keyword evidence="1" id="KW-0472">Membrane</keyword>
<proteinExistence type="predicted"/>
<feature type="transmembrane region" description="Helical" evidence="1">
    <location>
        <begin position="125"/>
        <end position="147"/>
    </location>
</feature>
<accession>A0ABT9Y6V3</accession>
<keyword evidence="3" id="KW-1185">Reference proteome</keyword>
<feature type="transmembrane region" description="Helical" evidence="1">
    <location>
        <begin position="85"/>
        <end position="104"/>
    </location>
</feature>
<evidence type="ECO:0000256" key="1">
    <source>
        <dbReference type="SAM" id="Phobius"/>
    </source>
</evidence>
<dbReference type="EMBL" id="JAUSUE010000007">
    <property type="protein sequence ID" value="MDQ0203553.1"/>
    <property type="molecule type" value="Genomic_DNA"/>
</dbReference>